<reference evidence="1 2" key="1">
    <citation type="submission" date="2015-02" db="EMBL/GenBank/DDBJ databases">
        <title>Two Pseudomonas sp. nov., isolated from raw milk.</title>
        <authorList>
            <person name="Wenning M."/>
            <person name="von Neubeck M."/>
            <person name="Huptas C."/>
            <person name="Scherer S."/>
        </authorList>
    </citation>
    <scope>NUCLEOTIDE SEQUENCE [LARGE SCALE GENOMIC DNA]</scope>
    <source>
        <strain evidence="1 2">DSM 29164</strain>
    </source>
</reference>
<dbReference type="EMBL" id="JYLN01000001">
    <property type="protein sequence ID" value="KRP75067.1"/>
    <property type="molecule type" value="Genomic_DNA"/>
</dbReference>
<comment type="caution">
    <text evidence="1">The sequence shown here is derived from an EMBL/GenBank/DDBJ whole genome shotgun (WGS) entry which is preliminary data.</text>
</comment>
<evidence type="ECO:0000313" key="2">
    <source>
        <dbReference type="Proteomes" id="UP000050852"/>
    </source>
</evidence>
<dbReference type="AlphaFoldDB" id="A0A0R3AWC6"/>
<name>A0A0R3AWC6_9PSED</name>
<protein>
    <recommendedName>
        <fullName evidence="3">CBM-cenC domain-containing protein</fullName>
    </recommendedName>
</protein>
<evidence type="ECO:0008006" key="3">
    <source>
        <dbReference type="Google" id="ProtNLM"/>
    </source>
</evidence>
<organism evidence="1 2">
    <name type="scientific">Pseudomonas paralactis</name>
    <dbReference type="NCBI Taxonomy" id="1615673"/>
    <lineage>
        <taxon>Bacteria</taxon>
        <taxon>Pseudomonadati</taxon>
        <taxon>Pseudomonadota</taxon>
        <taxon>Gammaproteobacteria</taxon>
        <taxon>Pseudomonadales</taxon>
        <taxon>Pseudomonadaceae</taxon>
        <taxon>Pseudomonas</taxon>
    </lineage>
</organism>
<proteinExistence type="predicted"/>
<sequence>MANKPAPKNMPSAQAVSVTSTSSTGALAAAELPYPIIKFAANNSVLYPIDAEKGTTATLTLPTGATNVMLYMAIKGQDEPVFEPVSVADGVEVVDIPAQLISYCIGHTVLFKYTATAGGRLHESLTLELEVQQIREEDLIVSRPVFFHARNESNTSWLRMQNFTGDEIVHIKAWPMIYEGQRLFVTVAGNQHVTPYRFIWVALDHVVQPHEAHADHVFKFSLSRGWLSRLEDYSAITAHLGVIWDKTAPVFPEPGDPLLENPLPINAEDFHLRTTSLLQVDPAQDLDPPHLRESVELPPGQWQVNPTNTVNGGHAIVSYEGMYEGDHVCAYASGPNYGPVALGCQGVKSGETNLSFDVAPDIIAALFNKTLTLNYSLRFNSYEPQYSPERLIKVLAPQLTRPSVEQATGNTLDLNNFRGNATGVVPVWNYAVEKQCCWMWVTGTLEDGSDYCFYVLEGVPLDAAWLHDGVDTPMDRTQLQKLADCSEFELHFAANFDGQCALESAVEFPVRTFSIEQEALTLPPPRVCEAVDDQLTIWNGRNGVTVRVEYERVSSSHEIEVKWVKPDGTSLPLESKPGNSDPGYVDFAIPREAVIQGAGKTILIHYIVTSSCKLAPSKTLALKISVPTRLPTPVVPQATPPASKGGILDLRNFTGDAHITVEQWWFILAGQVGWLECRGTQENGSPYTIRVMLNEPITPADVADSVLRVLKRQELEKLRNRTALDVVFKCTAETGGHEASAIEFPVLHLEFRKAFYDYTDFNPTGKDWNNWQRGAGATDSRDLWLKQGPVPPDFANGYYREDGGYTNTTNPATQREKMFKNFTGLEVGKRYEFSAWVHDRYSPGTGRKPALVLVVQGVNITLITRPGTAWELLKGTFQASSSSLRLSLDNMEMGIDPENDFAVTGITVKEV</sequence>
<dbReference type="OrthoDB" id="7025024at2"/>
<accession>A0A0R3AWC6</accession>
<evidence type="ECO:0000313" key="1">
    <source>
        <dbReference type="EMBL" id="KRP75067.1"/>
    </source>
</evidence>
<gene>
    <name evidence="1" type="ORF">TX23_02510</name>
</gene>
<dbReference type="RefSeq" id="WP_157243896.1">
    <property type="nucleotide sequence ID" value="NZ_JYLN01000001.1"/>
</dbReference>
<dbReference type="PATRIC" id="fig|1615673.3.peg.1430"/>
<dbReference type="Proteomes" id="UP000050852">
    <property type="component" value="Unassembled WGS sequence"/>
</dbReference>